<dbReference type="AlphaFoldDB" id="A0A0M4NW98"/>
<organism evidence="2 3">
    <name type="scientific">Candidatus Thioglobus autotrophicus</name>
    <dbReference type="NCBI Taxonomy" id="1705394"/>
    <lineage>
        <taxon>Bacteria</taxon>
        <taxon>Pseudomonadati</taxon>
        <taxon>Pseudomonadota</taxon>
        <taxon>Gammaproteobacteria</taxon>
        <taxon>Candidatus Pseudothioglobaceae</taxon>
        <taxon>Candidatus Thioglobus</taxon>
    </lineage>
</organism>
<evidence type="ECO:0000313" key="2">
    <source>
        <dbReference type="EMBL" id="ALE52002.1"/>
    </source>
</evidence>
<evidence type="ECO:0000313" key="3">
    <source>
        <dbReference type="Proteomes" id="UP000058020"/>
    </source>
</evidence>
<sequence>MKKQLLIAAVAATMATVSIADVSITGSGKLNYLNTDVSASADGTVAASTSNAFGTDLALTVTGKSGDTSVVFTQEFNDQASVEPSVTGTQQGTVSMQTKAAYMKSNIAGVNVKAGSWISSDTNMSNGTIADGRFSADYTVSGVKVQYEDRNGEELANPSSFTVSGAVQGVSLSHEMFVNEDTDTKVSGSIAGVNIAYRAYDVDTAATTTQDKESIVVDYTTNGITLTYADVDVDGIGTTTSDAFFGTQASPVGDMTGFGVSTAIAGNTIALKSYTINPDNAATSSDDDYTKVVITRPLASGATFEATYTDKDAGNNDTADQETLDLELAVKF</sequence>
<evidence type="ECO:0000256" key="1">
    <source>
        <dbReference type="SAM" id="SignalP"/>
    </source>
</evidence>
<keyword evidence="1" id="KW-0732">Signal</keyword>
<feature type="chain" id="PRO_5005799225" description="Porin domain-containing protein" evidence="1">
    <location>
        <begin position="21"/>
        <end position="332"/>
    </location>
</feature>
<gene>
    <name evidence="2" type="ORF">SP60_01315</name>
</gene>
<protein>
    <recommendedName>
        <fullName evidence="4">Porin domain-containing protein</fullName>
    </recommendedName>
</protein>
<dbReference type="RefSeq" id="WP_053950928.1">
    <property type="nucleotide sequence ID" value="NZ_CP010552.1"/>
</dbReference>
<dbReference type="EMBL" id="CP010552">
    <property type="protein sequence ID" value="ALE52002.1"/>
    <property type="molecule type" value="Genomic_DNA"/>
</dbReference>
<keyword evidence="3" id="KW-1185">Reference proteome</keyword>
<dbReference type="Proteomes" id="UP000058020">
    <property type="component" value="Chromosome"/>
</dbReference>
<dbReference type="KEGG" id="tho:SP60_01315"/>
<reference evidence="2 3" key="1">
    <citation type="journal article" date="2015" name="Genome Announc.">
        <title>Genome Sequence of 'Candidatus Thioglobus autotrophica' Strain EF1, a Chemoautotroph from the SUP05 Clade of Marine Gammaproteobacteria.</title>
        <authorList>
            <person name="Shah V."/>
            <person name="Morris R.M."/>
        </authorList>
    </citation>
    <scope>NUCLEOTIDE SEQUENCE [LARGE SCALE GENOMIC DNA]</scope>
    <source>
        <strain evidence="2 3">EF1</strain>
    </source>
</reference>
<name>A0A0M4NW98_9GAMM</name>
<feature type="signal peptide" evidence="1">
    <location>
        <begin position="1"/>
        <end position="20"/>
    </location>
</feature>
<evidence type="ECO:0008006" key="4">
    <source>
        <dbReference type="Google" id="ProtNLM"/>
    </source>
</evidence>
<proteinExistence type="predicted"/>
<accession>A0A0M4NW98</accession>